<feature type="transmembrane region" description="Helical" evidence="2">
    <location>
        <begin position="272"/>
        <end position="291"/>
    </location>
</feature>
<feature type="transmembrane region" description="Helical" evidence="2">
    <location>
        <begin position="340"/>
        <end position="362"/>
    </location>
</feature>
<keyword evidence="2" id="KW-1133">Transmembrane helix</keyword>
<accession>A0A167G8R0</accession>
<evidence type="ECO:0000313" key="4">
    <source>
        <dbReference type="Proteomes" id="UP000076830"/>
    </source>
</evidence>
<feature type="transmembrane region" description="Helical" evidence="2">
    <location>
        <begin position="161"/>
        <end position="185"/>
    </location>
</feature>
<dbReference type="Pfam" id="PF13687">
    <property type="entry name" value="DUF4153"/>
    <property type="match status" value="1"/>
</dbReference>
<evidence type="ECO:0000313" key="3">
    <source>
        <dbReference type="EMBL" id="ANB16269.1"/>
    </source>
</evidence>
<feature type="transmembrane region" description="Helical" evidence="2">
    <location>
        <begin position="93"/>
        <end position="111"/>
    </location>
</feature>
<keyword evidence="4" id="KW-1185">Reference proteome</keyword>
<dbReference type="EMBL" id="CP015249">
    <property type="protein sequence ID" value="ANB16269.1"/>
    <property type="molecule type" value="Genomic_DNA"/>
</dbReference>
<evidence type="ECO:0000256" key="2">
    <source>
        <dbReference type="SAM" id="Phobius"/>
    </source>
</evidence>
<dbReference type="AlphaFoldDB" id="A0A167G8R0"/>
<name>A0A167G8R0_9GAMM</name>
<reference evidence="3 4" key="1">
    <citation type="submission" date="2016-04" db="EMBL/GenBank/DDBJ databases">
        <title>Complete genome sequence of Dokdonella koreensis DS-123T.</title>
        <authorList>
            <person name="Kim J.F."/>
            <person name="Lee H."/>
            <person name="Kwak M.-J."/>
        </authorList>
    </citation>
    <scope>NUCLEOTIDE SEQUENCE [LARGE SCALE GENOMIC DNA]</scope>
    <source>
        <strain evidence="3 4">DS-123</strain>
    </source>
</reference>
<keyword evidence="2" id="KW-0472">Membrane</keyword>
<keyword evidence="2" id="KW-0812">Transmembrane</keyword>
<gene>
    <name evidence="3" type="ORF">I596_230</name>
</gene>
<dbReference type="InterPro" id="IPR025291">
    <property type="entry name" value="DUF4153"/>
</dbReference>
<feature type="compositionally biased region" description="Polar residues" evidence="1">
    <location>
        <begin position="601"/>
        <end position="610"/>
    </location>
</feature>
<feature type="transmembrane region" description="Helical" evidence="2">
    <location>
        <begin position="28"/>
        <end position="46"/>
    </location>
</feature>
<feature type="transmembrane region" description="Helical" evidence="2">
    <location>
        <begin position="205"/>
        <end position="223"/>
    </location>
</feature>
<proteinExistence type="predicted"/>
<sequence length="623" mass="68129">MPSPCAPATIGIQGDPTMQSETPLARPVRRFIVLVSLLQGLLMYLAETGHDHGWWPFSLLGGRVCWITLVLAVPGAMTLTVQRLDDRRFWQHAALMLLVLAVPAGWAAWSATGAPGLDASEVLGPYGFTTALAVFAALPYLQCSLRHGRWCAPYAELFDHVWQNGLTLALAGLFTGICWGVLQLWAELFALVKIDFFRELFRNDAFEYLATGTMVGLGILIGRTQHRPIRIARQVVQAIVTGLLPLVAFIAVLFVLSLPFTGLAALWDTRSATFILMSVIGVMVLSVNAVWQDGEQPSPYPAWLRHAIGAGLLTLPVYGLIGLYALSLRIGQYGWTSERVFAVLTCVLLTTLAFAYAVAVLRRGGRWLAALPRINVAVSLVLIALMVAVNSPLLDPHRIAVADQLRRWAEARTDAAQLDLNYLRFRSGRYGYRALQTLSADARVAADPALAASVQSQLERQTRIYRHHDEEQQHPRLTTVDALAARLRPAQGSAPPDPALLQALLAEPDATNGCLRADAVCLTIDRDFDGDGRTDTLLCNLDAENTIACSLWDAATGGRWQRVATLFWHAPMDTQRIALALRRGEVTTQPRRWPDLAVDSQMVTPAQVTKPSAPPKEGAADPP</sequence>
<dbReference type="PATRIC" id="fig|1300342.3.peg.223"/>
<protein>
    <submittedName>
        <fullName evidence="3">Membrane protein</fullName>
    </submittedName>
</protein>
<dbReference type="Proteomes" id="UP000076830">
    <property type="component" value="Chromosome"/>
</dbReference>
<feature type="transmembrane region" description="Helical" evidence="2">
    <location>
        <begin position="58"/>
        <end position="81"/>
    </location>
</feature>
<feature type="transmembrane region" description="Helical" evidence="2">
    <location>
        <begin position="235"/>
        <end position="260"/>
    </location>
</feature>
<evidence type="ECO:0000256" key="1">
    <source>
        <dbReference type="SAM" id="MobiDB-lite"/>
    </source>
</evidence>
<feature type="transmembrane region" description="Helical" evidence="2">
    <location>
        <begin position="303"/>
        <end position="328"/>
    </location>
</feature>
<feature type="transmembrane region" description="Helical" evidence="2">
    <location>
        <begin position="123"/>
        <end position="141"/>
    </location>
</feature>
<organism evidence="3 4">
    <name type="scientific">Dokdonella koreensis DS-123</name>
    <dbReference type="NCBI Taxonomy" id="1300342"/>
    <lineage>
        <taxon>Bacteria</taxon>
        <taxon>Pseudomonadati</taxon>
        <taxon>Pseudomonadota</taxon>
        <taxon>Gammaproteobacteria</taxon>
        <taxon>Lysobacterales</taxon>
        <taxon>Rhodanobacteraceae</taxon>
        <taxon>Dokdonella</taxon>
    </lineage>
</organism>
<feature type="region of interest" description="Disordered" evidence="1">
    <location>
        <begin position="596"/>
        <end position="623"/>
    </location>
</feature>
<feature type="transmembrane region" description="Helical" evidence="2">
    <location>
        <begin position="374"/>
        <end position="394"/>
    </location>
</feature>
<dbReference type="KEGG" id="dko:I596_230"/>
<dbReference type="STRING" id="1300342.I596_230"/>